<evidence type="ECO:0000256" key="3">
    <source>
        <dbReference type="PIRSR" id="PIRSR602401-1"/>
    </source>
</evidence>
<evidence type="ECO:0000256" key="1">
    <source>
        <dbReference type="ARBA" id="ARBA00001971"/>
    </source>
</evidence>
<keyword evidence="3 4" id="KW-0349">Heme</keyword>
<reference evidence="6" key="1">
    <citation type="submission" date="2016-06" db="EMBL/GenBank/DDBJ databases">
        <authorList>
            <person name="Sutton G."/>
            <person name="Brinkac L."/>
            <person name="Sanka R."/>
            <person name="Adams M."/>
            <person name="Lau E."/>
            <person name="Garcia-Basteiro A."/>
            <person name="Lopez-Varela E."/>
            <person name="Palencia S."/>
        </authorList>
    </citation>
    <scope>NUCLEOTIDE SEQUENCE [LARGE SCALE GENOMIC DNA]</scope>
    <source>
        <strain evidence="6">1274684.2</strain>
    </source>
</reference>
<dbReference type="InterPro" id="IPR001128">
    <property type="entry name" value="Cyt_P450"/>
</dbReference>
<dbReference type="AlphaFoldDB" id="A0A1A3U862"/>
<dbReference type="GO" id="GO:0004497">
    <property type="term" value="F:monooxygenase activity"/>
    <property type="evidence" value="ECO:0007669"/>
    <property type="project" value="UniProtKB-KW"/>
</dbReference>
<feature type="binding site" description="axial binding residue" evidence="3">
    <location>
        <position position="375"/>
    </location>
    <ligand>
        <name>heme</name>
        <dbReference type="ChEBI" id="CHEBI:30413"/>
    </ligand>
    <ligandPart>
        <name>Fe</name>
        <dbReference type="ChEBI" id="CHEBI:18248"/>
    </ligandPart>
</feature>
<comment type="cofactor">
    <cofactor evidence="1 3">
        <name>heme</name>
        <dbReference type="ChEBI" id="CHEBI:30413"/>
    </cofactor>
</comment>
<organism evidence="5 6">
    <name type="scientific">Mycolicibacter sinensis (strain JDM601)</name>
    <name type="common">Mycobacterium sinense</name>
    <dbReference type="NCBI Taxonomy" id="875328"/>
    <lineage>
        <taxon>Bacteria</taxon>
        <taxon>Bacillati</taxon>
        <taxon>Actinomycetota</taxon>
        <taxon>Actinomycetes</taxon>
        <taxon>Mycobacteriales</taxon>
        <taxon>Mycobacteriaceae</taxon>
        <taxon>Mycolicibacter</taxon>
    </lineage>
</organism>
<dbReference type="Pfam" id="PF00067">
    <property type="entry name" value="p450"/>
    <property type="match status" value="1"/>
</dbReference>
<dbReference type="InterPro" id="IPR017972">
    <property type="entry name" value="Cyt_P450_CS"/>
</dbReference>
<keyword evidence="4" id="KW-0560">Oxidoreductase</keyword>
<dbReference type="EMBL" id="LZMF01000008">
    <property type="protein sequence ID" value="OBK91110.1"/>
    <property type="molecule type" value="Genomic_DNA"/>
</dbReference>
<evidence type="ECO:0000313" key="6">
    <source>
        <dbReference type="Proteomes" id="UP000093759"/>
    </source>
</evidence>
<sequence length="427" mass="48537">MRIARDLFAPWRELATKYGDVVNIPLPFPGLTVTLVSHPDHVEHIMTRHHDRYTKVAMARELVAGEPPALPLLEGDEWRRVRRAFNPHFGEAALANVSDQMIAAVTEQVDAWRTYADDHRMVNLEHEFGRVVMAGLLRAMFHQNPDTDTLDRWVSATLEYGQYVVARMATHPLPEWIPRPRSRTGKAAQGFLLRQLDAMIAQRLANPRDGDQDLLDVALSMPFDGTPQHQYGRMRSELLGLVFAGHDTTAEALTWTIALLCRNPEALANAYAEVDALDGVPLEYAHVAQLPYLRACFDEAQRIQAAPMNWRTTQADDVIGGYFIPKGSHVVISPYALHRDRRFWRDPETFQPSRFLTDKIDKNAFIPFNTGPRKCMGSRMAYIQGIITLATVLQRYRFRIKEGWTPKHELHVSIGLAGGLPMRVYTR</sequence>
<dbReference type="InterPro" id="IPR002401">
    <property type="entry name" value="Cyt_P450_E_grp-I"/>
</dbReference>
<keyword evidence="3 4" id="KW-0408">Iron</keyword>
<name>A0A1A3U862_MYCSD</name>
<proteinExistence type="inferred from homology"/>
<evidence type="ECO:0000313" key="5">
    <source>
        <dbReference type="EMBL" id="OBK91110.1"/>
    </source>
</evidence>
<dbReference type="SUPFAM" id="SSF48264">
    <property type="entry name" value="Cytochrome P450"/>
    <property type="match status" value="1"/>
</dbReference>
<dbReference type="GO" id="GO:0016705">
    <property type="term" value="F:oxidoreductase activity, acting on paired donors, with incorporation or reduction of molecular oxygen"/>
    <property type="evidence" value="ECO:0007669"/>
    <property type="project" value="InterPro"/>
</dbReference>
<dbReference type="PRINTS" id="PR00385">
    <property type="entry name" value="P450"/>
</dbReference>
<evidence type="ECO:0000256" key="2">
    <source>
        <dbReference type="ARBA" id="ARBA00010617"/>
    </source>
</evidence>
<keyword evidence="4" id="KW-0503">Monooxygenase</keyword>
<comment type="similarity">
    <text evidence="2 4">Belongs to the cytochrome P450 family.</text>
</comment>
<dbReference type="InterPro" id="IPR036396">
    <property type="entry name" value="Cyt_P450_sf"/>
</dbReference>
<keyword evidence="3 4" id="KW-0479">Metal-binding</keyword>
<dbReference type="GO" id="GO:0020037">
    <property type="term" value="F:heme binding"/>
    <property type="evidence" value="ECO:0007669"/>
    <property type="project" value="InterPro"/>
</dbReference>
<dbReference type="PANTHER" id="PTHR24305">
    <property type="entry name" value="CYTOCHROME P450"/>
    <property type="match status" value="1"/>
</dbReference>
<gene>
    <name evidence="5" type="ORF">A5648_15435</name>
</gene>
<dbReference type="Proteomes" id="UP000093759">
    <property type="component" value="Unassembled WGS sequence"/>
</dbReference>
<dbReference type="InterPro" id="IPR050121">
    <property type="entry name" value="Cytochrome_P450_monoxygenase"/>
</dbReference>
<dbReference type="PANTHER" id="PTHR24305:SF166">
    <property type="entry name" value="CYTOCHROME P450 12A4, MITOCHONDRIAL-RELATED"/>
    <property type="match status" value="1"/>
</dbReference>
<dbReference type="Gene3D" id="1.10.630.10">
    <property type="entry name" value="Cytochrome P450"/>
    <property type="match status" value="1"/>
</dbReference>
<dbReference type="PROSITE" id="PS00086">
    <property type="entry name" value="CYTOCHROME_P450"/>
    <property type="match status" value="1"/>
</dbReference>
<protein>
    <submittedName>
        <fullName evidence="5">Cytochrome P450</fullName>
    </submittedName>
</protein>
<dbReference type="PRINTS" id="PR00463">
    <property type="entry name" value="EP450I"/>
</dbReference>
<comment type="caution">
    <text evidence="5">The sequence shown here is derived from an EMBL/GenBank/DDBJ whole genome shotgun (WGS) entry which is preliminary data.</text>
</comment>
<accession>A0A1A3U862</accession>
<dbReference type="GO" id="GO:0005506">
    <property type="term" value="F:iron ion binding"/>
    <property type="evidence" value="ECO:0007669"/>
    <property type="project" value="InterPro"/>
</dbReference>
<evidence type="ECO:0000256" key="4">
    <source>
        <dbReference type="RuleBase" id="RU000461"/>
    </source>
</evidence>